<dbReference type="GO" id="GO:0004553">
    <property type="term" value="F:hydrolase activity, hydrolyzing O-glycosyl compounds"/>
    <property type="evidence" value="ECO:0007669"/>
    <property type="project" value="InterPro"/>
</dbReference>
<dbReference type="PIRSF" id="PIRSF001021">
    <property type="entry name" value="Alph-amls_thrmst"/>
    <property type="match status" value="1"/>
</dbReference>
<evidence type="ECO:0000256" key="5">
    <source>
        <dbReference type="ARBA" id="ARBA00023277"/>
    </source>
</evidence>
<dbReference type="Pfam" id="PF00128">
    <property type="entry name" value="Alpha-amylase"/>
    <property type="match status" value="1"/>
</dbReference>
<sequence length="520" mass="59791">MLVSFINWITDRVGRKPSVVAPLERMRIRPDGSKTNPLMIQFFTWDSLNERVSWWKHLEEEIPNLVEQGYTQIWLPPPNKAAEPEGRGYDAYDLWDLGEFARKGTIETRWGTREELLSACNIAHEYGIDIIIDAVLNHKLGADRHETFHAVPCRPENRLRTSGPVREIQGWTGFDYPGRGDKYSSFRWNQAHFTGVDFDNQTKTQEIYRIVGAGHEGWSRNVDAELGNYDFLLGIDIDHRHPEVQEDLLKWGNWILETTGAGGFRLDAIKHFDKKFLLHWIQTVKQRSGNPNLFVVSEYWSGNISNIMPYIRHFKGETAFFDVPLHTNLYHASLQREKYDLRQILKGTITQVKPGDAVTFVDNHDTVVGQSLESWVEDHFKVQAYALILLRGTGYPCVFYGDLYPNKECYNEDVAANLRLLVKARNKYAYGESRDYFAQRNSIAFVRDGNQEHSGCVVILSNKESPTFVHELRIDVKKDNAGLAYRNLMASDERKVQVDENGWGNFSCPANSVAVWVKDG</sequence>
<dbReference type="CDD" id="cd11318">
    <property type="entry name" value="AmyAc_bac_fung_AmyA"/>
    <property type="match status" value="1"/>
</dbReference>
<accession>A0A5C3LHX1</accession>
<name>A0A5C3LHX1_COPMA</name>
<evidence type="ECO:0000256" key="6">
    <source>
        <dbReference type="ARBA" id="ARBA00023295"/>
    </source>
</evidence>
<dbReference type="InterPro" id="IPR006047">
    <property type="entry name" value="GH13_cat_dom"/>
</dbReference>
<evidence type="ECO:0000313" key="9">
    <source>
        <dbReference type="Proteomes" id="UP000307440"/>
    </source>
</evidence>
<dbReference type="InterPro" id="IPR013776">
    <property type="entry name" value="A-amylase_thermo"/>
</dbReference>
<dbReference type="STRING" id="230819.A0A5C3LHX1"/>
<gene>
    <name evidence="8" type="ORF">FA15DRAFT_665612</name>
</gene>
<dbReference type="InterPro" id="IPR013780">
    <property type="entry name" value="Glyco_hydro_b"/>
</dbReference>
<dbReference type="SUPFAM" id="SSF51445">
    <property type="entry name" value="(Trans)glycosidases"/>
    <property type="match status" value="1"/>
</dbReference>
<evidence type="ECO:0000256" key="1">
    <source>
        <dbReference type="ARBA" id="ARBA00001913"/>
    </source>
</evidence>
<evidence type="ECO:0000256" key="4">
    <source>
        <dbReference type="ARBA" id="ARBA00022801"/>
    </source>
</evidence>
<keyword evidence="3" id="KW-0479">Metal-binding</keyword>
<keyword evidence="5" id="KW-0119">Carbohydrate metabolism</keyword>
<organism evidence="8 9">
    <name type="scientific">Coprinopsis marcescibilis</name>
    <name type="common">Agaric fungus</name>
    <name type="synonym">Psathyrella marcescibilis</name>
    <dbReference type="NCBI Taxonomy" id="230819"/>
    <lineage>
        <taxon>Eukaryota</taxon>
        <taxon>Fungi</taxon>
        <taxon>Dikarya</taxon>
        <taxon>Basidiomycota</taxon>
        <taxon>Agaricomycotina</taxon>
        <taxon>Agaricomycetes</taxon>
        <taxon>Agaricomycetidae</taxon>
        <taxon>Agaricales</taxon>
        <taxon>Agaricineae</taxon>
        <taxon>Psathyrellaceae</taxon>
        <taxon>Coprinopsis</taxon>
    </lineage>
</organism>
<keyword evidence="6" id="KW-0326">Glycosidase</keyword>
<evidence type="ECO:0000313" key="8">
    <source>
        <dbReference type="EMBL" id="TFK28131.1"/>
    </source>
</evidence>
<dbReference type="GO" id="GO:0005509">
    <property type="term" value="F:calcium ion binding"/>
    <property type="evidence" value="ECO:0007669"/>
    <property type="project" value="InterPro"/>
</dbReference>
<evidence type="ECO:0000256" key="3">
    <source>
        <dbReference type="ARBA" id="ARBA00022723"/>
    </source>
</evidence>
<dbReference type="Gene3D" id="3.20.20.80">
    <property type="entry name" value="Glycosidases"/>
    <property type="match status" value="1"/>
</dbReference>
<evidence type="ECO:0000256" key="2">
    <source>
        <dbReference type="ARBA" id="ARBA00008061"/>
    </source>
</evidence>
<dbReference type="InterPro" id="IPR017853">
    <property type="entry name" value="GH"/>
</dbReference>
<comment type="cofactor">
    <cofactor evidence="1">
        <name>Ca(2+)</name>
        <dbReference type="ChEBI" id="CHEBI:29108"/>
    </cofactor>
</comment>
<dbReference type="SUPFAM" id="SSF51011">
    <property type="entry name" value="Glycosyl hydrolase domain"/>
    <property type="match status" value="1"/>
</dbReference>
<dbReference type="Gene3D" id="2.60.40.1180">
    <property type="entry name" value="Golgi alpha-mannosidase II"/>
    <property type="match status" value="1"/>
</dbReference>
<feature type="domain" description="Glycosyl hydrolase family 13 catalytic" evidence="7">
    <location>
        <begin position="37"/>
        <end position="447"/>
    </location>
</feature>
<proteinExistence type="inferred from homology"/>
<keyword evidence="4" id="KW-0378">Hydrolase</keyword>
<evidence type="ECO:0000259" key="7">
    <source>
        <dbReference type="SMART" id="SM00642"/>
    </source>
</evidence>
<dbReference type="OrthoDB" id="550577at2759"/>
<dbReference type="Proteomes" id="UP000307440">
    <property type="component" value="Unassembled WGS sequence"/>
</dbReference>
<keyword evidence="9" id="KW-1185">Reference proteome</keyword>
<dbReference type="NCBIfam" id="NF006968">
    <property type="entry name" value="PRK09441.1-1"/>
    <property type="match status" value="1"/>
</dbReference>
<dbReference type="NCBIfam" id="NF006969">
    <property type="entry name" value="PRK09441.1-2"/>
    <property type="match status" value="1"/>
</dbReference>
<comment type="similarity">
    <text evidence="2">Belongs to the glycosyl hydrolase 13 family.</text>
</comment>
<dbReference type="Gene3D" id="2.40.30.140">
    <property type="match status" value="1"/>
</dbReference>
<dbReference type="PANTHER" id="PTHR43447">
    <property type="entry name" value="ALPHA-AMYLASE"/>
    <property type="match status" value="1"/>
</dbReference>
<dbReference type="AlphaFoldDB" id="A0A5C3LHX1"/>
<dbReference type="GO" id="GO:0005975">
    <property type="term" value="P:carbohydrate metabolic process"/>
    <property type="evidence" value="ECO:0007669"/>
    <property type="project" value="InterPro"/>
</dbReference>
<protein>
    <submittedName>
        <fullName evidence="8">Alpha amylase</fullName>
    </submittedName>
</protein>
<reference evidence="8 9" key="1">
    <citation type="journal article" date="2019" name="Nat. Ecol. Evol.">
        <title>Megaphylogeny resolves global patterns of mushroom evolution.</title>
        <authorList>
            <person name="Varga T."/>
            <person name="Krizsan K."/>
            <person name="Foldi C."/>
            <person name="Dima B."/>
            <person name="Sanchez-Garcia M."/>
            <person name="Sanchez-Ramirez S."/>
            <person name="Szollosi G.J."/>
            <person name="Szarkandi J.G."/>
            <person name="Papp V."/>
            <person name="Albert L."/>
            <person name="Andreopoulos W."/>
            <person name="Angelini C."/>
            <person name="Antonin V."/>
            <person name="Barry K.W."/>
            <person name="Bougher N.L."/>
            <person name="Buchanan P."/>
            <person name="Buyck B."/>
            <person name="Bense V."/>
            <person name="Catcheside P."/>
            <person name="Chovatia M."/>
            <person name="Cooper J."/>
            <person name="Damon W."/>
            <person name="Desjardin D."/>
            <person name="Finy P."/>
            <person name="Geml J."/>
            <person name="Haridas S."/>
            <person name="Hughes K."/>
            <person name="Justo A."/>
            <person name="Karasinski D."/>
            <person name="Kautmanova I."/>
            <person name="Kiss B."/>
            <person name="Kocsube S."/>
            <person name="Kotiranta H."/>
            <person name="LaButti K.M."/>
            <person name="Lechner B.E."/>
            <person name="Liimatainen K."/>
            <person name="Lipzen A."/>
            <person name="Lukacs Z."/>
            <person name="Mihaltcheva S."/>
            <person name="Morgado L.N."/>
            <person name="Niskanen T."/>
            <person name="Noordeloos M.E."/>
            <person name="Ohm R.A."/>
            <person name="Ortiz-Santana B."/>
            <person name="Ovrebo C."/>
            <person name="Racz N."/>
            <person name="Riley R."/>
            <person name="Savchenko A."/>
            <person name="Shiryaev A."/>
            <person name="Soop K."/>
            <person name="Spirin V."/>
            <person name="Szebenyi C."/>
            <person name="Tomsovsky M."/>
            <person name="Tulloss R.E."/>
            <person name="Uehling J."/>
            <person name="Grigoriev I.V."/>
            <person name="Vagvolgyi C."/>
            <person name="Papp T."/>
            <person name="Martin F.M."/>
            <person name="Miettinen O."/>
            <person name="Hibbett D.S."/>
            <person name="Nagy L.G."/>
        </authorList>
    </citation>
    <scope>NUCLEOTIDE SEQUENCE [LARGE SCALE GENOMIC DNA]</scope>
    <source>
        <strain evidence="8 9">CBS 121175</strain>
    </source>
</reference>
<dbReference type="EMBL" id="ML210158">
    <property type="protein sequence ID" value="TFK28131.1"/>
    <property type="molecule type" value="Genomic_DNA"/>
</dbReference>
<dbReference type="SMART" id="SM00642">
    <property type="entry name" value="Aamy"/>
    <property type="match status" value="1"/>
</dbReference>